<keyword evidence="1" id="KW-0472">Membrane</keyword>
<name>A0A6L3ZET9_9FLAO</name>
<evidence type="ECO:0000256" key="1">
    <source>
        <dbReference type="SAM" id="Phobius"/>
    </source>
</evidence>
<keyword evidence="3" id="KW-1185">Reference proteome</keyword>
<feature type="transmembrane region" description="Helical" evidence="1">
    <location>
        <begin position="362"/>
        <end position="381"/>
    </location>
</feature>
<dbReference type="EMBL" id="WBVQ01000002">
    <property type="protein sequence ID" value="KAB2816004.1"/>
    <property type="molecule type" value="Genomic_DNA"/>
</dbReference>
<evidence type="ECO:0000313" key="3">
    <source>
        <dbReference type="Proteomes" id="UP000484164"/>
    </source>
</evidence>
<feature type="transmembrane region" description="Helical" evidence="1">
    <location>
        <begin position="83"/>
        <end position="105"/>
    </location>
</feature>
<feature type="transmembrane region" description="Helical" evidence="1">
    <location>
        <begin position="184"/>
        <end position="202"/>
    </location>
</feature>
<comment type="caution">
    <text evidence="2">The sequence shown here is derived from an EMBL/GenBank/DDBJ whole genome shotgun (WGS) entry which is preliminary data.</text>
</comment>
<keyword evidence="1" id="KW-1133">Transmembrane helix</keyword>
<accession>A0A6L3ZET9</accession>
<feature type="transmembrane region" description="Helical" evidence="1">
    <location>
        <begin position="270"/>
        <end position="288"/>
    </location>
</feature>
<gene>
    <name evidence="2" type="ORF">F8C82_09930</name>
</gene>
<feature type="transmembrane region" description="Helical" evidence="1">
    <location>
        <begin position="117"/>
        <end position="139"/>
    </location>
</feature>
<evidence type="ECO:0000313" key="2">
    <source>
        <dbReference type="EMBL" id="KAB2816004.1"/>
    </source>
</evidence>
<proteinExistence type="predicted"/>
<dbReference type="OrthoDB" id="1465886at2"/>
<protein>
    <recommendedName>
        <fullName evidence="4">Glycosyltransferase RgtA/B/C/D-like domain-containing protein</fullName>
    </recommendedName>
</protein>
<keyword evidence="1" id="KW-0812">Transmembrane</keyword>
<feature type="transmembrane region" description="Helical" evidence="1">
    <location>
        <begin position="24"/>
        <end position="45"/>
    </location>
</feature>
<evidence type="ECO:0008006" key="4">
    <source>
        <dbReference type="Google" id="ProtNLM"/>
    </source>
</evidence>
<feature type="transmembrane region" description="Helical" evidence="1">
    <location>
        <begin position="331"/>
        <end position="350"/>
    </location>
</feature>
<dbReference type="AlphaFoldDB" id="A0A6L3ZET9"/>
<feature type="transmembrane region" description="Helical" evidence="1">
    <location>
        <begin position="214"/>
        <end position="235"/>
    </location>
</feature>
<dbReference type="Proteomes" id="UP000484164">
    <property type="component" value="Unassembled WGS sequence"/>
</dbReference>
<feature type="transmembrane region" description="Helical" evidence="1">
    <location>
        <begin position="295"/>
        <end position="316"/>
    </location>
</feature>
<reference evidence="2 3" key="1">
    <citation type="submission" date="2019-10" db="EMBL/GenBank/DDBJ databases">
        <title>Genome sequence of Phaeocystidibacter marisrubri JCM30614 (type strain).</title>
        <authorList>
            <person name="Bowman J.P."/>
        </authorList>
    </citation>
    <scope>NUCLEOTIDE SEQUENCE [LARGE SCALE GENOMIC DNA]</scope>
    <source>
        <strain evidence="2 3">JCM 30614</strain>
    </source>
</reference>
<dbReference type="RefSeq" id="WP_151693433.1">
    <property type="nucleotide sequence ID" value="NZ_BMGX01000001.1"/>
</dbReference>
<sequence>MQTLSGKRLIFVGKNSAALTKQSLYGLLASLFGLYVVLRSAWLSFTIDEAMSYNYVVGLWGEEMNIANNHFLNTQLMKLSQSVFGSSAFALRLPNVLSFFLYAWSVSQIVRYAKTNWLYFTGAILLLALPFPLEFFALARGYGLSMAFSAFAIAQIMKAFSKNGEVHLVYASLGAGLAVLSNNAVLNVSIVMWIMILAGFVVKWKKGFTSRVMVSFGVSLIIALSCLSFSVMELLELRALGELFFGTDSYASFGDHLISNFLYTDTAVPIMKPLTLIPLLLFVLVGVLRVLSTKLFHPLFVVSSLLLFVSLLGWVLEHELFDALLPRTRTGIIYVPLISLWAFSIGVALEGEAGKWRKFFQYLLMAMGLVWALNFGLFSNFSHARDWRYSAKMEEIMTRAGQIASIAQREIEIEKPALYRSNVNYYVHSRSYPISIDWKEDISFTKELVLARPQDIMGNVPSNYEVVLDYSEYETILLVRKDVLNRD</sequence>
<organism evidence="2 3">
    <name type="scientific">Phaeocystidibacter marisrubri</name>
    <dbReference type="NCBI Taxonomy" id="1577780"/>
    <lineage>
        <taxon>Bacteria</taxon>
        <taxon>Pseudomonadati</taxon>
        <taxon>Bacteroidota</taxon>
        <taxon>Flavobacteriia</taxon>
        <taxon>Flavobacteriales</taxon>
        <taxon>Phaeocystidibacteraceae</taxon>
        <taxon>Phaeocystidibacter</taxon>
    </lineage>
</organism>